<name>A0A8S0XN95_CYCAE</name>
<dbReference type="AlphaFoldDB" id="A0A8S0XN95"/>
<dbReference type="EMBL" id="CACVBS010000031">
    <property type="protein sequence ID" value="CAA7260947.1"/>
    <property type="molecule type" value="Genomic_DNA"/>
</dbReference>
<protein>
    <submittedName>
        <fullName evidence="1">Uncharacterized protein</fullName>
    </submittedName>
</protein>
<accession>A0A8S0XN95</accession>
<dbReference type="Proteomes" id="UP000467700">
    <property type="component" value="Unassembled WGS sequence"/>
</dbReference>
<keyword evidence="2" id="KW-1185">Reference proteome</keyword>
<organism evidence="1 2">
    <name type="scientific">Cyclocybe aegerita</name>
    <name type="common">Black poplar mushroom</name>
    <name type="synonym">Agrocybe aegerita</name>
    <dbReference type="NCBI Taxonomy" id="1973307"/>
    <lineage>
        <taxon>Eukaryota</taxon>
        <taxon>Fungi</taxon>
        <taxon>Dikarya</taxon>
        <taxon>Basidiomycota</taxon>
        <taxon>Agaricomycotina</taxon>
        <taxon>Agaricomycetes</taxon>
        <taxon>Agaricomycetidae</taxon>
        <taxon>Agaricales</taxon>
        <taxon>Agaricineae</taxon>
        <taxon>Bolbitiaceae</taxon>
        <taxon>Cyclocybe</taxon>
    </lineage>
</organism>
<reference evidence="1 2" key="1">
    <citation type="submission" date="2020-01" db="EMBL/GenBank/DDBJ databases">
        <authorList>
            <person name="Gupta K D."/>
        </authorList>
    </citation>
    <scope>NUCLEOTIDE SEQUENCE [LARGE SCALE GENOMIC DNA]</scope>
</reference>
<sequence>MLSLFVSTGRALPSLERLSLRVPPASPLSLDLSVPHVRRLFLDCVAVRWDSCQNLTHLSLHGLDAEMCPSILQIHTIFSASPNLAYIRLENILPNIEDAPTPQPVALLYLKEMIISSKPSIVRPILACVFLGPNTRLQLYLSLSDDLHTLFPHGLPYLTQRHNVTSPSPPAPDLDVHTVRFSRHGASFLRCPIPGKRGENATSPAPPWVDDTSQMVFTLSSASSVGTRVCSSLDHLMDLSRVRALELNTGVLLDIPMKALRFLFAGLSNLDTLRVAFNDLEDLLNLLQVVDGTATSEDSISDNSGFALGQLYLPRLSTLSFSKPSDLWWHFGERWISPILRCVGSRRLHSAPLQTLQFFRCHGITLTSVKALEDVVPHVIISEQLGRRSSL</sequence>
<evidence type="ECO:0000313" key="1">
    <source>
        <dbReference type="EMBL" id="CAA7260947.1"/>
    </source>
</evidence>
<proteinExistence type="predicted"/>
<comment type="caution">
    <text evidence="1">The sequence shown here is derived from an EMBL/GenBank/DDBJ whole genome shotgun (WGS) entry which is preliminary data.</text>
</comment>
<gene>
    <name evidence="1" type="ORF">AAE3_LOCUS3298</name>
</gene>
<dbReference type="OrthoDB" id="3351939at2759"/>
<evidence type="ECO:0000313" key="2">
    <source>
        <dbReference type="Proteomes" id="UP000467700"/>
    </source>
</evidence>
<dbReference type="SUPFAM" id="SSF52047">
    <property type="entry name" value="RNI-like"/>
    <property type="match status" value="1"/>
</dbReference>